<proteinExistence type="predicted"/>
<name>A0ABT8KXF8_9BACT</name>
<dbReference type="Proteomes" id="UP001172082">
    <property type="component" value="Unassembled WGS sequence"/>
</dbReference>
<dbReference type="EMBL" id="JAUJEA010000019">
    <property type="protein sequence ID" value="MDN5205459.1"/>
    <property type="molecule type" value="Genomic_DNA"/>
</dbReference>
<dbReference type="RefSeq" id="WP_346755481.1">
    <property type="nucleotide sequence ID" value="NZ_JAUJEA010000019.1"/>
</dbReference>
<feature type="chain" id="PRO_5046587945" description="Nuclear transport factor 2 family protein" evidence="1">
    <location>
        <begin position="19"/>
        <end position="170"/>
    </location>
</feature>
<dbReference type="Gene3D" id="3.10.450.50">
    <property type="match status" value="1"/>
</dbReference>
<evidence type="ECO:0000313" key="3">
    <source>
        <dbReference type="Proteomes" id="UP001172082"/>
    </source>
</evidence>
<feature type="signal peptide" evidence="1">
    <location>
        <begin position="1"/>
        <end position="18"/>
    </location>
</feature>
<gene>
    <name evidence="2" type="ORF">QQ008_29015</name>
</gene>
<keyword evidence="1" id="KW-0732">Signal</keyword>
<evidence type="ECO:0000256" key="1">
    <source>
        <dbReference type="SAM" id="SignalP"/>
    </source>
</evidence>
<evidence type="ECO:0008006" key="4">
    <source>
        <dbReference type="Google" id="ProtNLM"/>
    </source>
</evidence>
<keyword evidence="3" id="KW-1185">Reference proteome</keyword>
<protein>
    <recommendedName>
        <fullName evidence="4">Nuclear transport factor 2 family protein</fullName>
    </recommendedName>
</protein>
<reference evidence="2" key="1">
    <citation type="submission" date="2023-06" db="EMBL/GenBank/DDBJ databases">
        <title>Genomic of Parafulvivirga corallium.</title>
        <authorList>
            <person name="Wang G."/>
        </authorList>
    </citation>
    <scope>NUCLEOTIDE SEQUENCE</scope>
    <source>
        <strain evidence="2">BMA10</strain>
    </source>
</reference>
<dbReference type="InterPro" id="IPR032710">
    <property type="entry name" value="NTF2-like_dom_sf"/>
</dbReference>
<accession>A0ABT8KXF8</accession>
<organism evidence="2 3">
    <name type="scientific">Splendidivirga corallicola</name>
    <dbReference type="NCBI Taxonomy" id="3051826"/>
    <lineage>
        <taxon>Bacteria</taxon>
        <taxon>Pseudomonadati</taxon>
        <taxon>Bacteroidota</taxon>
        <taxon>Cytophagia</taxon>
        <taxon>Cytophagales</taxon>
        <taxon>Splendidivirgaceae</taxon>
        <taxon>Splendidivirga</taxon>
    </lineage>
</organism>
<evidence type="ECO:0000313" key="2">
    <source>
        <dbReference type="EMBL" id="MDN5205459.1"/>
    </source>
</evidence>
<sequence length="170" mass="19451">MKPILIGLFVLLSFSLSAQQKMTADTTAVHSIDGIVKEMLRIISGEEGKTRDWDAFRNLFLPTANFTVHSHNESSGQPVETVSLEGLIELMHDTYYDQGFLEYEISKVVDEYNGIAHVFQTYYGKDIENHEEKGINSYQLVHYDDRWWIVNVLWTGDSNGVEVPEKYLGN</sequence>
<dbReference type="SUPFAM" id="SSF54427">
    <property type="entry name" value="NTF2-like"/>
    <property type="match status" value="1"/>
</dbReference>
<comment type="caution">
    <text evidence="2">The sequence shown here is derived from an EMBL/GenBank/DDBJ whole genome shotgun (WGS) entry which is preliminary data.</text>
</comment>